<dbReference type="InterPro" id="IPR049458">
    <property type="entry name" value="EpsG-like"/>
</dbReference>
<evidence type="ECO:0000313" key="3">
    <source>
        <dbReference type="Proteomes" id="UP000633814"/>
    </source>
</evidence>
<proteinExistence type="predicted"/>
<reference evidence="2 3" key="1">
    <citation type="submission" date="2021-10" db="EMBL/GenBank/DDBJ databases">
        <title>Alishewanella koreense sp. nov. isolated from seawater of southwestern coast in South Korea and the proposal for the reclassification of Rheinheimera perlucida and Rheinheimera tuosuensis as Arsukibacterium perlucida and Arsukibacterium tuosuensis.</title>
        <authorList>
            <person name="Kim K.H."/>
            <person name="Ruan W."/>
            <person name="Kim K.R."/>
            <person name="Baek J.H."/>
            <person name="Jeon C.O."/>
        </authorList>
    </citation>
    <scope>NUCLEOTIDE SEQUENCE [LARGE SCALE GENOMIC DNA]</scope>
    <source>
        <strain evidence="2 3">16-MA</strain>
    </source>
</reference>
<accession>A0ABS8C162</accession>
<feature type="transmembrane region" description="Helical" evidence="1">
    <location>
        <begin position="6"/>
        <end position="22"/>
    </location>
</feature>
<keyword evidence="1" id="KW-1133">Transmembrane helix</keyword>
<organism evidence="2 3">
    <name type="scientific">Alishewanella maricola</name>
    <dbReference type="NCBI Taxonomy" id="2795740"/>
    <lineage>
        <taxon>Bacteria</taxon>
        <taxon>Pseudomonadati</taxon>
        <taxon>Pseudomonadota</taxon>
        <taxon>Gammaproteobacteria</taxon>
        <taxon>Alteromonadales</taxon>
        <taxon>Alteromonadaceae</taxon>
        <taxon>Alishewanella</taxon>
    </lineage>
</organism>
<feature type="transmembrane region" description="Helical" evidence="1">
    <location>
        <begin position="297"/>
        <end position="315"/>
    </location>
</feature>
<gene>
    <name evidence="2" type="ORF">JAO78_004485</name>
</gene>
<feature type="transmembrane region" description="Helical" evidence="1">
    <location>
        <begin position="163"/>
        <end position="188"/>
    </location>
</feature>
<protein>
    <submittedName>
        <fullName evidence="2">EpsG family protein</fullName>
    </submittedName>
</protein>
<feature type="transmembrane region" description="Helical" evidence="1">
    <location>
        <begin position="242"/>
        <end position="263"/>
    </location>
</feature>
<dbReference type="RefSeq" id="WP_226750156.1">
    <property type="nucleotide sequence ID" value="NZ_JAEINI020000002.1"/>
</dbReference>
<keyword evidence="1" id="KW-0472">Membrane</keyword>
<sequence length="367" mass="42659">MIFYLFPVYFSAMFFFSSLLKVKINFFISLMISAVVVIIAGFRYFSDTDYEAYYDIFHSLPSLAMLEYHHLRDTYGELGYLLLNVAVKSLNLDFYVVTLVCAFISISGKFFFVTKFSYSAPLVLTCYLCLHFVTTEFSELRWSVATSLILLSFYFSFKNNKFLVFTFTFSSLMFHYSTFLIIPLLLFHKIISRQLLYIIFIFSFLVALFYKFIGFSVAVDFGDTLYALARLQRYLNDPDSNVGFFSLAKLFFFFVVIFSLNFLANSTKFLDREHIFLEKIALGLSSIALIFSLAPVFFLRLAPLFDLIFLVIIFRRIFQLNTKSTKIIFSFLLVFAFSLWQLISLPRSLSTPLTEGGLATYQMVIFN</sequence>
<evidence type="ECO:0000256" key="1">
    <source>
        <dbReference type="SAM" id="Phobius"/>
    </source>
</evidence>
<dbReference type="Proteomes" id="UP000633814">
    <property type="component" value="Unassembled WGS sequence"/>
</dbReference>
<feature type="transmembrane region" description="Helical" evidence="1">
    <location>
        <begin position="27"/>
        <end position="46"/>
    </location>
</feature>
<name>A0ABS8C162_9ALTE</name>
<dbReference type="Pfam" id="PF14897">
    <property type="entry name" value="EpsG"/>
    <property type="match status" value="1"/>
</dbReference>
<feature type="transmembrane region" description="Helical" evidence="1">
    <location>
        <begin position="275"/>
        <end position="291"/>
    </location>
</feature>
<feature type="transmembrane region" description="Helical" evidence="1">
    <location>
        <begin position="92"/>
        <end position="110"/>
    </location>
</feature>
<feature type="transmembrane region" description="Helical" evidence="1">
    <location>
        <begin position="327"/>
        <end position="343"/>
    </location>
</feature>
<evidence type="ECO:0000313" key="2">
    <source>
        <dbReference type="EMBL" id="MCB5226066.1"/>
    </source>
</evidence>
<keyword evidence="3" id="KW-1185">Reference proteome</keyword>
<comment type="caution">
    <text evidence="2">The sequence shown here is derived from an EMBL/GenBank/DDBJ whole genome shotgun (WGS) entry which is preliminary data.</text>
</comment>
<feature type="transmembrane region" description="Helical" evidence="1">
    <location>
        <begin position="195"/>
        <end position="222"/>
    </location>
</feature>
<keyword evidence="1" id="KW-0812">Transmembrane</keyword>
<dbReference type="EMBL" id="JAEINI020000002">
    <property type="protein sequence ID" value="MCB5226066.1"/>
    <property type="molecule type" value="Genomic_DNA"/>
</dbReference>